<evidence type="ECO:0000259" key="2">
    <source>
        <dbReference type="Pfam" id="PF13202"/>
    </source>
</evidence>
<organism evidence="3 4">
    <name type="scientific">Jannaschia faecimaris</name>
    <dbReference type="NCBI Taxonomy" id="1244108"/>
    <lineage>
        <taxon>Bacteria</taxon>
        <taxon>Pseudomonadati</taxon>
        <taxon>Pseudomonadota</taxon>
        <taxon>Alphaproteobacteria</taxon>
        <taxon>Rhodobacterales</taxon>
        <taxon>Roseobacteraceae</taxon>
        <taxon>Jannaschia</taxon>
    </lineage>
</organism>
<keyword evidence="4" id="KW-1185">Reference proteome</keyword>
<dbReference type="EMBL" id="FNPX01000012">
    <property type="protein sequence ID" value="SDZ37539.1"/>
    <property type="molecule type" value="Genomic_DNA"/>
</dbReference>
<accession>A0A1H3SK96</accession>
<reference evidence="4" key="1">
    <citation type="submission" date="2016-10" db="EMBL/GenBank/DDBJ databases">
        <authorList>
            <person name="Varghese N."/>
            <person name="Submissions S."/>
        </authorList>
    </citation>
    <scope>NUCLEOTIDE SEQUENCE [LARGE SCALE GENOMIC DNA]</scope>
    <source>
        <strain evidence="4">DSM 100420</strain>
    </source>
</reference>
<dbReference type="InterPro" id="IPR018247">
    <property type="entry name" value="EF_Hand_1_Ca_BS"/>
</dbReference>
<feature type="signal peptide" evidence="1">
    <location>
        <begin position="1"/>
        <end position="21"/>
    </location>
</feature>
<dbReference type="Pfam" id="PF13202">
    <property type="entry name" value="EF-hand_5"/>
    <property type="match status" value="2"/>
</dbReference>
<protein>
    <submittedName>
        <fullName evidence="3">EF hand</fullName>
    </submittedName>
</protein>
<dbReference type="InterPro" id="IPR011992">
    <property type="entry name" value="EF-hand-dom_pair"/>
</dbReference>
<feature type="domain" description="EF-hand" evidence="2">
    <location>
        <begin position="47"/>
        <end position="66"/>
    </location>
</feature>
<dbReference type="Gene3D" id="1.10.238.10">
    <property type="entry name" value="EF-hand"/>
    <property type="match status" value="1"/>
</dbReference>
<dbReference type="RefSeq" id="WP_092646588.1">
    <property type="nucleotide sequence ID" value="NZ_FNPX01000012.1"/>
</dbReference>
<dbReference type="SUPFAM" id="SSF47473">
    <property type="entry name" value="EF-hand"/>
    <property type="match status" value="1"/>
</dbReference>
<dbReference type="InterPro" id="IPR002048">
    <property type="entry name" value="EF_hand_dom"/>
</dbReference>
<sequence length="126" mass="13851">MIRSALVFAALTVATATFATAQANWDLDADARLNPDEFFDGFGKLGTFRIFDRNGDAMLDASEWQNGPWFVGEYVNMDLNADGGVDELEFNALLFNRYDDNGSGRIEPAEIARVKADLAKDGLLAH</sequence>
<name>A0A1H3SK96_9RHOB</name>
<dbReference type="AlphaFoldDB" id="A0A1H3SK96"/>
<feature type="domain" description="EF-hand" evidence="2">
    <location>
        <begin position="94"/>
        <end position="114"/>
    </location>
</feature>
<proteinExistence type="predicted"/>
<evidence type="ECO:0000313" key="4">
    <source>
        <dbReference type="Proteomes" id="UP000198914"/>
    </source>
</evidence>
<keyword evidence="1" id="KW-0732">Signal</keyword>
<evidence type="ECO:0000256" key="1">
    <source>
        <dbReference type="SAM" id="SignalP"/>
    </source>
</evidence>
<dbReference type="Proteomes" id="UP000198914">
    <property type="component" value="Unassembled WGS sequence"/>
</dbReference>
<feature type="chain" id="PRO_5011513212" evidence="1">
    <location>
        <begin position="22"/>
        <end position="126"/>
    </location>
</feature>
<dbReference type="GO" id="GO:0005509">
    <property type="term" value="F:calcium ion binding"/>
    <property type="evidence" value="ECO:0007669"/>
    <property type="project" value="InterPro"/>
</dbReference>
<evidence type="ECO:0000313" key="3">
    <source>
        <dbReference type="EMBL" id="SDZ37539.1"/>
    </source>
</evidence>
<dbReference type="PROSITE" id="PS00018">
    <property type="entry name" value="EF_HAND_1"/>
    <property type="match status" value="1"/>
</dbReference>
<gene>
    <name evidence="3" type="ORF">SAMN05444004_11230</name>
</gene>